<dbReference type="eggNOG" id="ENOG502S7CQ">
    <property type="taxonomic scope" value="Eukaryota"/>
</dbReference>
<evidence type="ECO:0000313" key="8">
    <source>
        <dbReference type="EMBL" id="ONI26841.1"/>
    </source>
</evidence>
<feature type="transmembrane region" description="Helical" evidence="7">
    <location>
        <begin position="6"/>
        <end position="24"/>
    </location>
</feature>
<keyword evidence="3 6" id="KW-0713">Self-incompatibility</keyword>
<dbReference type="EMBL" id="CM007651">
    <property type="protein sequence ID" value="ONI26841.1"/>
    <property type="molecule type" value="Genomic_DNA"/>
</dbReference>
<evidence type="ECO:0000256" key="6">
    <source>
        <dbReference type="RuleBase" id="RU367044"/>
    </source>
</evidence>
<evidence type="ECO:0000256" key="3">
    <source>
        <dbReference type="ARBA" id="ARBA00022471"/>
    </source>
</evidence>
<evidence type="ECO:0000256" key="1">
    <source>
        <dbReference type="ARBA" id="ARBA00004613"/>
    </source>
</evidence>
<name>A0A251QSN2_PRUPE</name>
<keyword evidence="7" id="KW-0812">Transmembrane</keyword>
<protein>
    <recommendedName>
        <fullName evidence="6">S-protein homolog</fullName>
    </recommendedName>
</protein>
<organism evidence="8 9">
    <name type="scientific">Prunus persica</name>
    <name type="common">Peach</name>
    <name type="synonym">Amygdalus persica</name>
    <dbReference type="NCBI Taxonomy" id="3760"/>
    <lineage>
        <taxon>Eukaryota</taxon>
        <taxon>Viridiplantae</taxon>
        <taxon>Streptophyta</taxon>
        <taxon>Embryophyta</taxon>
        <taxon>Tracheophyta</taxon>
        <taxon>Spermatophyta</taxon>
        <taxon>Magnoliopsida</taxon>
        <taxon>eudicotyledons</taxon>
        <taxon>Gunneridae</taxon>
        <taxon>Pentapetalae</taxon>
        <taxon>rosids</taxon>
        <taxon>fabids</taxon>
        <taxon>Rosales</taxon>
        <taxon>Rosaceae</taxon>
        <taxon>Amygdaloideae</taxon>
        <taxon>Amygdaleae</taxon>
        <taxon>Prunus</taxon>
    </lineage>
</organism>
<dbReference type="PANTHER" id="PTHR31232:SF149">
    <property type="entry name" value="S-PROTEIN HOMOLOG"/>
    <property type="match status" value="1"/>
</dbReference>
<dbReference type="InterPro" id="IPR010264">
    <property type="entry name" value="Self-incomp_S1"/>
</dbReference>
<proteinExistence type="inferred from homology"/>
<keyword evidence="7" id="KW-0472">Membrane</keyword>
<evidence type="ECO:0000256" key="4">
    <source>
        <dbReference type="ARBA" id="ARBA00022525"/>
    </source>
</evidence>
<evidence type="ECO:0000313" key="9">
    <source>
        <dbReference type="Proteomes" id="UP000006882"/>
    </source>
</evidence>
<dbReference type="GO" id="GO:0060320">
    <property type="term" value="P:rejection of self pollen"/>
    <property type="evidence" value="ECO:0007669"/>
    <property type="project" value="UniProtKB-KW"/>
</dbReference>
<gene>
    <name evidence="8" type="ORF">PRUPE_1G049500</name>
</gene>
<dbReference type="Gramene" id="ONI26841">
    <property type="protein sequence ID" value="ONI26841"/>
    <property type="gene ID" value="PRUPE_1G049500"/>
</dbReference>
<accession>A0A251QSN2</accession>
<comment type="subcellular location">
    <subcellularLocation>
        <location evidence="1 6">Secreted</location>
    </subcellularLocation>
</comment>
<keyword evidence="4 6" id="KW-0964">Secreted</keyword>
<keyword evidence="5" id="KW-0732">Signal</keyword>
<keyword evidence="7" id="KW-1133">Transmembrane helix</keyword>
<dbReference type="GO" id="GO:0005576">
    <property type="term" value="C:extracellular region"/>
    <property type="evidence" value="ECO:0007669"/>
    <property type="project" value="UniProtKB-SubCell"/>
</dbReference>
<dbReference type="PANTHER" id="PTHR31232">
    <property type="match status" value="1"/>
</dbReference>
<dbReference type="Pfam" id="PF05938">
    <property type="entry name" value="Self-incomp_S1"/>
    <property type="match status" value="1"/>
</dbReference>
<evidence type="ECO:0000256" key="7">
    <source>
        <dbReference type="SAM" id="Phobius"/>
    </source>
</evidence>
<reference evidence="8 9" key="1">
    <citation type="journal article" date="2013" name="Nat. Genet.">
        <title>The high-quality draft genome of peach (Prunus persica) identifies unique patterns of genetic diversity, domestication and genome evolution.</title>
        <authorList>
            <consortium name="International Peach Genome Initiative"/>
            <person name="Verde I."/>
            <person name="Abbott A.G."/>
            <person name="Scalabrin S."/>
            <person name="Jung S."/>
            <person name="Shu S."/>
            <person name="Marroni F."/>
            <person name="Zhebentyayeva T."/>
            <person name="Dettori M.T."/>
            <person name="Grimwood J."/>
            <person name="Cattonaro F."/>
            <person name="Zuccolo A."/>
            <person name="Rossini L."/>
            <person name="Jenkins J."/>
            <person name="Vendramin E."/>
            <person name="Meisel L.A."/>
            <person name="Decroocq V."/>
            <person name="Sosinski B."/>
            <person name="Prochnik S."/>
            <person name="Mitros T."/>
            <person name="Policriti A."/>
            <person name="Cipriani G."/>
            <person name="Dondini L."/>
            <person name="Ficklin S."/>
            <person name="Goodstein D.M."/>
            <person name="Xuan P."/>
            <person name="Del Fabbro C."/>
            <person name="Aramini V."/>
            <person name="Copetti D."/>
            <person name="Gonzalez S."/>
            <person name="Horner D.S."/>
            <person name="Falchi R."/>
            <person name="Lucas S."/>
            <person name="Mica E."/>
            <person name="Maldonado J."/>
            <person name="Lazzari B."/>
            <person name="Bielenberg D."/>
            <person name="Pirona R."/>
            <person name="Miculan M."/>
            <person name="Barakat A."/>
            <person name="Testolin R."/>
            <person name="Stella A."/>
            <person name="Tartarini S."/>
            <person name="Tonutti P."/>
            <person name="Arus P."/>
            <person name="Orellana A."/>
            <person name="Wells C."/>
            <person name="Main D."/>
            <person name="Vizzotto G."/>
            <person name="Silva H."/>
            <person name="Salamini F."/>
            <person name="Schmutz J."/>
            <person name="Morgante M."/>
            <person name="Rokhsar D.S."/>
        </authorList>
    </citation>
    <scope>NUCLEOTIDE SEQUENCE [LARGE SCALE GENOMIC DNA]</scope>
    <source>
        <strain evidence="9">cv. Nemared</strain>
    </source>
</reference>
<comment type="similarity">
    <text evidence="2 6">Belongs to the plant self-incompatibility (S1) protein family.</text>
</comment>
<keyword evidence="9" id="KW-1185">Reference proteome</keyword>
<dbReference type="AlphaFoldDB" id="A0A251QSN2"/>
<sequence length="134" mass="15796">MARFNYGSVALLTMFIFFFTWAGLGRKTRHVRVTNALEGGSTLTVNCRSEDDDIGIQVLQPQDSFEFHFKPTFIGITRFYCGFQLPDASIHWFDVYNHWRDGRDCSECYWVIRDGGPCMFNWDNQQYDICYKWS</sequence>
<dbReference type="Proteomes" id="UP000006882">
    <property type="component" value="Chromosome G1"/>
</dbReference>
<evidence type="ECO:0000256" key="5">
    <source>
        <dbReference type="ARBA" id="ARBA00022729"/>
    </source>
</evidence>
<evidence type="ECO:0000256" key="2">
    <source>
        <dbReference type="ARBA" id="ARBA00005581"/>
    </source>
</evidence>